<keyword evidence="5" id="KW-1185">Reference proteome</keyword>
<evidence type="ECO:0000259" key="3">
    <source>
        <dbReference type="Pfam" id="PF13439"/>
    </source>
</evidence>
<sequence length="366" mass="39945">MRVVIVTPWFPTQVNPSSGAFVLKDSQALREAGVDLNVVHLVPPHEDDGTRKTVVSGIRIIRVPMSTSNPLDILRARLEIAPLIKDFDVVHTQAISAIEPFVFGRPKQFWVHTEHWSGITNPQTLPASWQKLRPALLKMEKLPDVAVAVCDYLAQPLRDIRGSRPVEVIPCQVPSPEQVVARREHDGVIRLVSTGALVERKDPLLAVRVLDELRKRGFEATLTWLGDGPLRGEAISLAEELGVNAKFPGTVDKIGVQKALAEADIFIGPTQGENFFVAAAEAIVNGRPLVVGANGGHGEYIDPAIGRLMSVQDAGGYADAVVDLFENTADWDAQRIAATVGDSFEPHTIAASYIDLYKRGIEQRGF</sequence>
<dbReference type="Pfam" id="PF13439">
    <property type="entry name" value="Glyco_transf_4"/>
    <property type="match status" value="1"/>
</dbReference>
<gene>
    <name evidence="4" type="ORF">HMPREF9238_00585</name>
</gene>
<comment type="caution">
    <text evidence="4">The sequence shown here is derived from an EMBL/GenBank/DDBJ whole genome shotgun (WGS) entry which is preliminary data.</text>
</comment>
<dbReference type="SUPFAM" id="SSF53756">
    <property type="entry name" value="UDP-Glycosyltransferase/glycogen phosphorylase"/>
    <property type="match status" value="1"/>
</dbReference>
<dbReference type="OrthoDB" id="3171021at2"/>
<dbReference type="CDD" id="cd03801">
    <property type="entry name" value="GT4_PimA-like"/>
    <property type="match status" value="1"/>
</dbReference>
<dbReference type="Proteomes" id="UP000014387">
    <property type="component" value="Unassembled WGS sequence"/>
</dbReference>
<dbReference type="PANTHER" id="PTHR45947:SF3">
    <property type="entry name" value="SULFOQUINOVOSYL TRANSFERASE SQD2"/>
    <property type="match status" value="1"/>
</dbReference>
<dbReference type="GO" id="GO:1901137">
    <property type="term" value="P:carbohydrate derivative biosynthetic process"/>
    <property type="evidence" value="ECO:0007669"/>
    <property type="project" value="UniProtKB-ARBA"/>
</dbReference>
<dbReference type="GO" id="GO:0016757">
    <property type="term" value="F:glycosyltransferase activity"/>
    <property type="evidence" value="ECO:0007669"/>
    <property type="project" value="UniProtKB-KW"/>
</dbReference>
<dbReference type="EMBL" id="AGWN01000001">
    <property type="protein sequence ID" value="EPD30830.1"/>
    <property type="molecule type" value="Genomic_DNA"/>
</dbReference>
<proteinExistence type="predicted"/>
<dbReference type="RefSeq" id="WP_016443942.1">
    <property type="nucleotide sequence ID" value="NZ_KE150266.1"/>
</dbReference>
<accession>A0A9W5VWF7</accession>
<keyword evidence="1" id="KW-0328">Glycosyltransferase</keyword>
<name>A0A9W5VWF7_9ACTO</name>
<dbReference type="Gene3D" id="3.40.50.2000">
    <property type="entry name" value="Glycogen Phosphorylase B"/>
    <property type="match status" value="2"/>
</dbReference>
<dbReference type="InterPro" id="IPR050194">
    <property type="entry name" value="Glycosyltransferase_grp1"/>
</dbReference>
<dbReference type="Pfam" id="PF13692">
    <property type="entry name" value="Glyco_trans_1_4"/>
    <property type="match status" value="1"/>
</dbReference>
<keyword evidence="2" id="KW-0808">Transferase</keyword>
<evidence type="ECO:0000256" key="1">
    <source>
        <dbReference type="ARBA" id="ARBA00022676"/>
    </source>
</evidence>
<dbReference type="InterPro" id="IPR028098">
    <property type="entry name" value="Glyco_trans_4-like_N"/>
</dbReference>
<reference evidence="4 5" key="1">
    <citation type="submission" date="2013-05" db="EMBL/GenBank/DDBJ databases">
        <title>The Genome Sequence of Actinomyces europaeus ACS-120-V-COL10B.</title>
        <authorList>
            <consortium name="The Broad Institute Genomics Platform"/>
            <person name="Earl A."/>
            <person name="Ward D."/>
            <person name="Feldgarden M."/>
            <person name="Gevers D."/>
            <person name="Saerens B."/>
            <person name="Vaneechoutte M."/>
            <person name="Walker B."/>
            <person name="Young S."/>
            <person name="Zeng Q."/>
            <person name="Gargeya S."/>
            <person name="Fitzgerald M."/>
            <person name="Haas B."/>
            <person name="Abouelleil A."/>
            <person name="Allen A.W."/>
            <person name="Alvarado L."/>
            <person name="Arachchi H.M."/>
            <person name="Berlin A.M."/>
            <person name="Chapman S.B."/>
            <person name="Gainer-Dewar J."/>
            <person name="Goldberg J."/>
            <person name="Griggs A."/>
            <person name="Gujja S."/>
            <person name="Hansen M."/>
            <person name="Howarth C."/>
            <person name="Imamovic A."/>
            <person name="Ireland A."/>
            <person name="Larimer J."/>
            <person name="McCowan C."/>
            <person name="Murphy C."/>
            <person name="Pearson M."/>
            <person name="Poon T.W."/>
            <person name="Priest M."/>
            <person name="Roberts A."/>
            <person name="Saif S."/>
            <person name="Shea T."/>
            <person name="Sisk P."/>
            <person name="Sykes S."/>
            <person name="Wortman J."/>
            <person name="Nusbaum C."/>
            <person name="Birren B."/>
        </authorList>
    </citation>
    <scope>NUCLEOTIDE SEQUENCE [LARGE SCALE GENOMIC DNA]</scope>
    <source>
        <strain evidence="4 5">ACS-120-V-Col10b</strain>
    </source>
</reference>
<dbReference type="AlphaFoldDB" id="A0A9W5VWF7"/>
<feature type="domain" description="Glycosyltransferase subfamily 4-like N-terminal" evidence="3">
    <location>
        <begin position="26"/>
        <end position="171"/>
    </location>
</feature>
<dbReference type="PANTHER" id="PTHR45947">
    <property type="entry name" value="SULFOQUINOVOSYL TRANSFERASE SQD2"/>
    <property type="match status" value="1"/>
</dbReference>
<protein>
    <recommendedName>
        <fullName evidence="3">Glycosyltransferase subfamily 4-like N-terminal domain-containing protein</fullName>
    </recommendedName>
</protein>
<evidence type="ECO:0000313" key="4">
    <source>
        <dbReference type="EMBL" id="EPD30830.1"/>
    </source>
</evidence>
<organism evidence="4 5">
    <name type="scientific">Gleimia europaea ACS-120-V-Col10b</name>
    <dbReference type="NCBI Taxonomy" id="883069"/>
    <lineage>
        <taxon>Bacteria</taxon>
        <taxon>Bacillati</taxon>
        <taxon>Actinomycetota</taxon>
        <taxon>Actinomycetes</taxon>
        <taxon>Actinomycetales</taxon>
        <taxon>Actinomycetaceae</taxon>
        <taxon>Gleimia</taxon>
    </lineage>
</organism>
<evidence type="ECO:0000256" key="2">
    <source>
        <dbReference type="ARBA" id="ARBA00022679"/>
    </source>
</evidence>
<evidence type="ECO:0000313" key="5">
    <source>
        <dbReference type="Proteomes" id="UP000014387"/>
    </source>
</evidence>